<evidence type="ECO:0000313" key="2">
    <source>
        <dbReference type="Proteomes" id="UP000887013"/>
    </source>
</evidence>
<dbReference type="EMBL" id="BMAW01011481">
    <property type="protein sequence ID" value="GFT24057.1"/>
    <property type="molecule type" value="Genomic_DNA"/>
</dbReference>
<evidence type="ECO:0000313" key="1">
    <source>
        <dbReference type="EMBL" id="GFT24057.1"/>
    </source>
</evidence>
<proteinExistence type="predicted"/>
<organism evidence="1 2">
    <name type="scientific">Nephila pilipes</name>
    <name type="common">Giant wood spider</name>
    <name type="synonym">Nephila maculata</name>
    <dbReference type="NCBI Taxonomy" id="299642"/>
    <lineage>
        <taxon>Eukaryota</taxon>
        <taxon>Metazoa</taxon>
        <taxon>Ecdysozoa</taxon>
        <taxon>Arthropoda</taxon>
        <taxon>Chelicerata</taxon>
        <taxon>Arachnida</taxon>
        <taxon>Araneae</taxon>
        <taxon>Araneomorphae</taxon>
        <taxon>Entelegynae</taxon>
        <taxon>Araneoidea</taxon>
        <taxon>Nephilidae</taxon>
        <taxon>Nephila</taxon>
    </lineage>
</organism>
<sequence>MSNGRGRMGHFLRKEVRTHFFPFLTHAGHRNTLPLPPIGGKSLFSSKDPFFLGRTMTLGDNGHFETHTHTSVFRLYIPIHRGVRREGRIDIRKREEITIRKVGYLSNYLDI</sequence>
<gene>
    <name evidence="1" type="ORF">NPIL_71331</name>
</gene>
<keyword evidence="2" id="KW-1185">Reference proteome</keyword>
<protein>
    <submittedName>
        <fullName evidence="1">Uncharacterized protein</fullName>
    </submittedName>
</protein>
<comment type="caution">
    <text evidence="1">The sequence shown here is derived from an EMBL/GenBank/DDBJ whole genome shotgun (WGS) entry which is preliminary data.</text>
</comment>
<name>A0A8X6TLQ2_NEPPI</name>
<accession>A0A8X6TLQ2</accession>
<dbReference type="Proteomes" id="UP000887013">
    <property type="component" value="Unassembled WGS sequence"/>
</dbReference>
<reference evidence="1" key="1">
    <citation type="submission" date="2020-08" db="EMBL/GenBank/DDBJ databases">
        <title>Multicomponent nature underlies the extraordinary mechanical properties of spider dragline silk.</title>
        <authorList>
            <person name="Kono N."/>
            <person name="Nakamura H."/>
            <person name="Mori M."/>
            <person name="Yoshida Y."/>
            <person name="Ohtoshi R."/>
            <person name="Malay A.D."/>
            <person name="Moran D.A.P."/>
            <person name="Tomita M."/>
            <person name="Numata K."/>
            <person name="Arakawa K."/>
        </authorList>
    </citation>
    <scope>NUCLEOTIDE SEQUENCE</scope>
</reference>
<dbReference type="AlphaFoldDB" id="A0A8X6TLQ2"/>